<proteinExistence type="predicted"/>
<keyword evidence="3" id="KW-1185">Reference proteome</keyword>
<dbReference type="Proteomes" id="UP001500542">
    <property type="component" value="Unassembled WGS sequence"/>
</dbReference>
<comment type="caution">
    <text evidence="2">The sequence shown here is derived from an EMBL/GenBank/DDBJ whole genome shotgun (WGS) entry which is preliminary data.</text>
</comment>
<evidence type="ECO:0000313" key="2">
    <source>
        <dbReference type="EMBL" id="GAA0933468.1"/>
    </source>
</evidence>
<protein>
    <submittedName>
        <fullName evidence="2">Uncharacterized protein</fullName>
    </submittedName>
</protein>
<evidence type="ECO:0000313" key="3">
    <source>
        <dbReference type="Proteomes" id="UP001500542"/>
    </source>
</evidence>
<keyword evidence="1" id="KW-0812">Transmembrane</keyword>
<feature type="transmembrane region" description="Helical" evidence="1">
    <location>
        <begin position="60"/>
        <end position="81"/>
    </location>
</feature>
<evidence type="ECO:0000256" key="1">
    <source>
        <dbReference type="SAM" id="Phobius"/>
    </source>
</evidence>
<feature type="transmembrane region" description="Helical" evidence="1">
    <location>
        <begin position="28"/>
        <end position="48"/>
    </location>
</feature>
<name>A0ABN1PVL1_9ACTN</name>
<organism evidence="2 3">
    <name type="scientific">Kribbella koreensis</name>
    <dbReference type="NCBI Taxonomy" id="57909"/>
    <lineage>
        <taxon>Bacteria</taxon>
        <taxon>Bacillati</taxon>
        <taxon>Actinomycetota</taxon>
        <taxon>Actinomycetes</taxon>
        <taxon>Propionibacteriales</taxon>
        <taxon>Kribbellaceae</taxon>
        <taxon>Kribbella</taxon>
    </lineage>
</organism>
<sequence>MTTTMQDQSSPPRSPRTDWTSRILVREMWATVAIAAMWLAVLFVGIYGGNATFHSVDSSYSTIPSVIFVSLFAALGTASVAKRVFTRKPE</sequence>
<accession>A0ABN1PVL1</accession>
<reference evidence="2 3" key="1">
    <citation type="journal article" date="2019" name="Int. J. Syst. Evol. Microbiol.">
        <title>The Global Catalogue of Microorganisms (GCM) 10K type strain sequencing project: providing services to taxonomists for standard genome sequencing and annotation.</title>
        <authorList>
            <consortium name="The Broad Institute Genomics Platform"/>
            <consortium name="The Broad Institute Genome Sequencing Center for Infectious Disease"/>
            <person name="Wu L."/>
            <person name="Ma J."/>
        </authorList>
    </citation>
    <scope>NUCLEOTIDE SEQUENCE [LARGE SCALE GENOMIC DNA]</scope>
    <source>
        <strain evidence="2 3">JCM 10977</strain>
    </source>
</reference>
<keyword evidence="1" id="KW-1133">Transmembrane helix</keyword>
<dbReference type="EMBL" id="BAAAHK010000004">
    <property type="protein sequence ID" value="GAA0933468.1"/>
    <property type="molecule type" value="Genomic_DNA"/>
</dbReference>
<keyword evidence="1" id="KW-0472">Membrane</keyword>
<gene>
    <name evidence="2" type="ORF">GCM10009554_18660</name>
</gene>